<dbReference type="Proteomes" id="UP001432251">
    <property type="component" value="Chromosome"/>
</dbReference>
<protein>
    <submittedName>
        <fullName evidence="1">Uncharacterized protein</fullName>
    </submittedName>
</protein>
<name>A0ACD5A4T4_9ACTN</name>
<evidence type="ECO:0000313" key="2">
    <source>
        <dbReference type="Proteomes" id="UP001432251"/>
    </source>
</evidence>
<gene>
    <name evidence="1" type="ORF">V2W30_01715</name>
</gene>
<keyword evidence="2" id="KW-1185">Reference proteome</keyword>
<organism evidence="1 2">
    <name type="scientific">Streptomyces citrinus</name>
    <dbReference type="NCBI Taxonomy" id="3118173"/>
    <lineage>
        <taxon>Bacteria</taxon>
        <taxon>Bacillati</taxon>
        <taxon>Actinomycetota</taxon>
        <taxon>Actinomycetes</taxon>
        <taxon>Kitasatosporales</taxon>
        <taxon>Streptomycetaceae</taxon>
        <taxon>Streptomyces</taxon>
    </lineage>
</organism>
<reference evidence="1" key="1">
    <citation type="journal article" date="2025" name="Int. J. Syst. Evol. Microbiol.">
        <title>Streptomyces citrinus sp. nov., with yellow diffusible pigment.</title>
        <authorList>
            <person name="He Y."/>
            <person name="Yang E."/>
            <person name="Xu J."/>
            <person name="Sun Y."/>
            <person name="Sun L."/>
        </authorList>
    </citation>
    <scope>NUCLEOTIDE SEQUENCE</scope>
    <source>
        <strain evidence="1">Q6</strain>
    </source>
</reference>
<evidence type="ECO:0000313" key="1">
    <source>
        <dbReference type="EMBL" id="WWQ62211.1"/>
    </source>
</evidence>
<dbReference type="EMBL" id="CP146022">
    <property type="protein sequence ID" value="WWQ62211.1"/>
    <property type="molecule type" value="Genomic_DNA"/>
</dbReference>
<sequence length="69" mass="8190">MQCIRYWNFGFMKKVEELILPTDGKFHGDKNNDVRESVNLNVAELVTYITTWVARPWPTRRLSLRAARH</sequence>
<proteinExistence type="predicted"/>
<accession>A0ACD5A4T4</accession>